<proteinExistence type="predicted"/>
<gene>
    <name evidence="2" type="ORF">AK812_SmicGene38472</name>
</gene>
<feature type="region of interest" description="Disordered" evidence="1">
    <location>
        <begin position="130"/>
        <end position="157"/>
    </location>
</feature>
<dbReference type="EMBL" id="LSRX01001320">
    <property type="protein sequence ID" value="OLP81037.1"/>
    <property type="molecule type" value="Genomic_DNA"/>
</dbReference>
<accession>A0A1Q9CDY2</accession>
<name>A0A1Q9CDY2_SYMMI</name>
<feature type="compositionally biased region" description="Low complexity" evidence="1">
    <location>
        <begin position="829"/>
        <end position="845"/>
    </location>
</feature>
<organism evidence="2 3">
    <name type="scientific">Symbiodinium microadriaticum</name>
    <name type="common">Dinoflagellate</name>
    <name type="synonym">Zooxanthella microadriatica</name>
    <dbReference type="NCBI Taxonomy" id="2951"/>
    <lineage>
        <taxon>Eukaryota</taxon>
        <taxon>Sar</taxon>
        <taxon>Alveolata</taxon>
        <taxon>Dinophyceae</taxon>
        <taxon>Suessiales</taxon>
        <taxon>Symbiodiniaceae</taxon>
        <taxon>Symbiodinium</taxon>
    </lineage>
</organism>
<feature type="compositionally biased region" description="Acidic residues" evidence="1">
    <location>
        <begin position="896"/>
        <end position="907"/>
    </location>
</feature>
<feature type="compositionally biased region" description="Acidic residues" evidence="1">
    <location>
        <begin position="914"/>
        <end position="925"/>
    </location>
</feature>
<reference evidence="2 3" key="1">
    <citation type="submission" date="2016-02" db="EMBL/GenBank/DDBJ databases">
        <title>Genome analysis of coral dinoflagellate symbionts highlights evolutionary adaptations to a symbiotic lifestyle.</title>
        <authorList>
            <person name="Aranda M."/>
            <person name="Li Y."/>
            <person name="Liew Y.J."/>
            <person name="Baumgarten S."/>
            <person name="Simakov O."/>
            <person name="Wilson M."/>
            <person name="Piel J."/>
            <person name="Ashoor H."/>
            <person name="Bougouffa S."/>
            <person name="Bajic V.B."/>
            <person name="Ryu T."/>
            <person name="Ravasi T."/>
            <person name="Bayer T."/>
            <person name="Micklem G."/>
            <person name="Kim H."/>
            <person name="Bhak J."/>
            <person name="Lajeunesse T.C."/>
            <person name="Voolstra C.R."/>
        </authorList>
    </citation>
    <scope>NUCLEOTIDE SEQUENCE [LARGE SCALE GENOMIC DNA]</scope>
    <source>
        <strain evidence="2 3">CCMP2467</strain>
    </source>
</reference>
<sequence length="1096" mass="120495">MQPIHGHGVARFPLGPLLRSETLELSLRADVCPSRGNKKKRRAEALSVDSLHASGLLDEEGRQKIARREGLSKREDTTNYHSLGTVCTLRAALAVPVPLHYRIQDEEQEEHRKHWESTEKADGNVFTAKSLGDSPTAVPTQWAPKATPSRAKVGDVAGPWRRSAEEAAEDETKLLEAEDAEAASLELTQAVLPGALAGLDCRFERYGRIFLVCSEANDGEVTRAVLTCFHELNAALLGLRPQDGEFLLRELSGEEQADPHLDLLSGFCVLDGRSRLFVIEGLREGHSFSKLLEMIPRGPDAPKLLHNTAIGFGERLYISFGPRLKQVKLRGTLERLSFRPALYSWNKSVFCFVLPQVVFAKRGTLNGVTDWMHGSGCTCFFQILSSDLECRTLIITDRSCANGIEWPASVPAPVPESACMSVRGTAKVEVLRDVDTISEARAGEHFAAGDGQATTRRSESTTFRRTNFIRSFVDLARRLALNTRRLVVYVRHLLGDETRRHLLVYHLSMDFGETASVWNFNRAADALQQLLRGLLLAAIGHYVDDFINGIDDERDLGNFSRRQLPGALCRPRLMTKASKAQPPAAEHIVQAENSLMPDDAAKLAGGLRRSGESRHQGDLRQSGGHGSMDRRSLNHFSPGLAAALRPLVQILPTVKPRFVLSRRAHGDGSEGRKREEEVMICSGANDGGEPKSDPPEKKSDKDQEDKNEKKDETRNWFPAAVGERAGLSRVANHGTSRPSDEPPESVSSAVSYEPDAGPPADADAAVSCDEPDGGPPDADASSNCYFLAVYVASGSGGPGPDPQLLWMTMMTSLIEIVKGQHSQSGSAGPSTPAALPPQQQASSSSDETLKILQEENRQLQLRFDNMRAEQEKMLAQQRARNSAKRDRVRSLLEILAEEDEAADEAEQDVQMVEPAEEEEQEEEWPDLSFAPAAKKAKKDQGEPSADGGSGRPSAGDDGTGPGFEIDLRQCRVCGQFAYTRKNMCLNTQCELWDPWTTPVKTSPQPPLTKRQAWFKQLRENKAWQKEQKKKTKGKAKEKKGKDKDKEQAEQDWWSSTDGPDHKKWSDWQDWADGSGSAGAAPWNDGANSAPASAAVK</sequence>
<feature type="region of interest" description="Disordered" evidence="1">
    <location>
        <begin position="682"/>
        <end position="781"/>
    </location>
</feature>
<feature type="region of interest" description="Disordered" evidence="1">
    <location>
        <begin position="818"/>
        <end position="850"/>
    </location>
</feature>
<keyword evidence="3" id="KW-1185">Reference proteome</keyword>
<feature type="compositionally biased region" description="Basic and acidic residues" evidence="1">
    <location>
        <begin position="1039"/>
        <end position="1048"/>
    </location>
</feature>
<feature type="compositionally biased region" description="Basic and acidic residues" evidence="1">
    <location>
        <begin position="688"/>
        <end position="714"/>
    </location>
</feature>
<protein>
    <submittedName>
        <fullName evidence="2">Uncharacterized protein</fullName>
    </submittedName>
</protein>
<evidence type="ECO:0000313" key="2">
    <source>
        <dbReference type="EMBL" id="OLP81037.1"/>
    </source>
</evidence>
<feature type="region of interest" description="Disordered" evidence="1">
    <location>
        <begin position="997"/>
        <end position="1096"/>
    </location>
</feature>
<feature type="compositionally biased region" description="Low complexity" evidence="1">
    <location>
        <begin position="754"/>
        <end position="765"/>
    </location>
</feature>
<comment type="caution">
    <text evidence="2">The sequence shown here is derived from an EMBL/GenBank/DDBJ whole genome shotgun (WGS) entry which is preliminary data.</text>
</comment>
<feature type="region of interest" description="Disordered" evidence="1">
    <location>
        <begin position="896"/>
        <end position="964"/>
    </location>
</feature>
<dbReference type="PANTHER" id="PTHR33667">
    <property type="entry name" value="SI:DKEY-57N24.6"/>
    <property type="match status" value="1"/>
</dbReference>
<feature type="compositionally biased region" description="Basic and acidic residues" evidence="1">
    <location>
        <begin position="1016"/>
        <end position="1026"/>
    </location>
</feature>
<feature type="compositionally biased region" description="Basic residues" evidence="1">
    <location>
        <begin position="1027"/>
        <end position="1038"/>
    </location>
</feature>
<feature type="compositionally biased region" description="Basic and acidic residues" evidence="1">
    <location>
        <begin position="609"/>
        <end position="618"/>
    </location>
</feature>
<dbReference type="AlphaFoldDB" id="A0A1Q9CDY2"/>
<evidence type="ECO:0000313" key="3">
    <source>
        <dbReference type="Proteomes" id="UP000186817"/>
    </source>
</evidence>
<dbReference type="PANTHER" id="PTHR33667:SF7">
    <property type="entry name" value="RIKEN CDNA 1810020O05 GENE"/>
    <property type="match status" value="1"/>
</dbReference>
<dbReference type="OrthoDB" id="188352at2759"/>
<dbReference type="Proteomes" id="UP000186817">
    <property type="component" value="Unassembled WGS sequence"/>
</dbReference>
<evidence type="ECO:0000256" key="1">
    <source>
        <dbReference type="SAM" id="MobiDB-lite"/>
    </source>
</evidence>
<feature type="region of interest" description="Disordered" evidence="1">
    <location>
        <begin position="606"/>
        <end position="634"/>
    </location>
</feature>